<reference evidence="1 2" key="1">
    <citation type="journal article" date="2021" name="Elife">
        <title>Chloroplast acquisition without the gene transfer in kleptoplastic sea slugs, Plakobranchus ocellatus.</title>
        <authorList>
            <person name="Maeda T."/>
            <person name="Takahashi S."/>
            <person name="Yoshida T."/>
            <person name="Shimamura S."/>
            <person name="Takaki Y."/>
            <person name="Nagai Y."/>
            <person name="Toyoda A."/>
            <person name="Suzuki Y."/>
            <person name="Arimoto A."/>
            <person name="Ishii H."/>
            <person name="Satoh N."/>
            <person name="Nishiyama T."/>
            <person name="Hasebe M."/>
            <person name="Maruyama T."/>
            <person name="Minagawa J."/>
            <person name="Obokata J."/>
            <person name="Shigenobu S."/>
        </authorList>
    </citation>
    <scope>NUCLEOTIDE SEQUENCE [LARGE SCALE GENOMIC DNA]</scope>
</reference>
<evidence type="ECO:0000313" key="2">
    <source>
        <dbReference type="Proteomes" id="UP000735302"/>
    </source>
</evidence>
<sequence length="120" mass="13661">MLFHAGRLAEKSQSSHPYSKLFLSVSMLPALSHQDFVPPSGVNICALAFGWSGRPLRHILLSQVLVTLVYISWLRATERKLGTCFVVCLPWYSEHVGSSFIPHRTRFLFFIYSSDEEVVF</sequence>
<evidence type="ECO:0000313" key="1">
    <source>
        <dbReference type="EMBL" id="GFO23319.1"/>
    </source>
</evidence>
<keyword evidence="2" id="KW-1185">Reference proteome</keyword>
<organism evidence="1 2">
    <name type="scientific">Plakobranchus ocellatus</name>
    <dbReference type="NCBI Taxonomy" id="259542"/>
    <lineage>
        <taxon>Eukaryota</taxon>
        <taxon>Metazoa</taxon>
        <taxon>Spiralia</taxon>
        <taxon>Lophotrochozoa</taxon>
        <taxon>Mollusca</taxon>
        <taxon>Gastropoda</taxon>
        <taxon>Heterobranchia</taxon>
        <taxon>Euthyneura</taxon>
        <taxon>Panpulmonata</taxon>
        <taxon>Sacoglossa</taxon>
        <taxon>Placobranchoidea</taxon>
        <taxon>Plakobranchidae</taxon>
        <taxon>Plakobranchus</taxon>
    </lineage>
</organism>
<dbReference type="AlphaFoldDB" id="A0AAV4BWY0"/>
<dbReference type="Proteomes" id="UP000735302">
    <property type="component" value="Unassembled WGS sequence"/>
</dbReference>
<protein>
    <submittedName>
        <fullName evidence="1">Uncharacterized protein</fullName>
    </submittedName>
</protein>
<dbReference type="EMBL" id="BLXT01005511">
    <property type="protein sequence ID" value="GFO23319.1"/>
    <property type="molecule type" value="Genomic_DNA"/>
</dbReference>
<accession>A0AAV4BWY0</accession>
<gene>
    <name evidence="1" type="ORF">PoB_004982400</name>
</gene>
<name>A0AAV4BWY0_9GAST</name>
<comment type="caution">
    <text evidence="1">The sequence shown here is derived from an EMBL/GenBank/DDBJ whole genome shotgun (WGS) entry which is preliminary data.</text>
</comment>
<proteinExistence type="predicted"/>